<evidence type="ECO:0000259" key="1">
    <source>
        <dbReference type="Pfam" id="PF01522"/>
    </source>
</evidence>
<comment type="caution">
    <text evidence="2">The sequence shown here is derived from an EMBL/GenBank/DDBJ whole genome shotgun (WGS) entry which is preliminary data.</text>
</comment>
<dbReference type="GO" id="GO:0045493">
    <property type="term" value="P:xylan catabolic process"/>
    <property type="evidence" value="ECO:0007669"/>
    <property type="project" value="UniProtKB-KW"/>
</dbReference>
<organism evidence="2 3">
    <name type="scientific">Streptomyces shenzhenensis</name>
    <dbReference type="NCBI Taxonomy" id="943815"/>
    <lineage>
        <taxon>Bacteria</taxon>
        <taxon>Bacillati</taxon>
        <taxon>Actinomycetota</taxon>
        <taxon>Actinomycetes</taxon>
        <taxon>Kitasatosporales</taxon>
        <taxon>Streptomycetaceae</taxon>
        <taxon>Streptomyces</taxon>
    </lineage>
</organism>
<dbReference type="InterPro" id="IPR037950">
    <property type="entry name" value="PgdA-like"/>
</dbReference>
<dbReference type="PANTHER" id="PTHR47561:SF1">
    <property type="entry name" value="POLYSACCHARIDE DEACETYLASE FAMILY PROTEIN (AFU_ORTHOLOGUE AFUA_6G05030)"/>
    <property type="match status" value="1"/>
</dbReference>
<dbReference type="AlphaFoldDB" id="A0A3M0I5S7"/>
<dbReference type="InterPro" id="IPR002509">
    <property type="entry name" value="NODB_dom"/>
</dbReference>
<dbReference type="GO" id="GO:0016810">
    <property type="term" value="F:hydrolase activity, acting on carbon-nitrogen (but not peptide) bonds"/>
    <property type="evidence" value="ECO:0007669"/>
    <property type="project" value="InterPro"/>
</dbReference>
<keyword evidence="3" id="KW-1185">Reference proteome</keyword>
<evidence type="ECO:0000313" key="2">
    <source>
        <dbReference type="EMBL" id="RMB81479.1"/>
    </source>
</evidence>
<dbReference type="CDD" id="cd10938">
    <property type="entry name" value="CE4_HpPgdA_like"/>
    <property type="match status" value="1"/>
</dbReference>
<keyword evidence="2" id="KW-0119">Carbohydrate metabolism</keyword>
<proteinExistence type="predicted"/>
<dbReference type="PANTHER" id="PTHR47561">
    <property type="entry name" value="POLYSACCHARIDE DEACETYLASE FAMILY PROTEIN (AFU_ORTHOLOGUE AFUA_6G05030)"/>
    <property type="match status" value="1"/>
</dbReference>
<name>A0A3M0I5S7_9ACTN</name>
<dbReference type="OrthoDB" id="9784220at2"/>
<keyword evidence="2" id="KW-0858">Xylan degradation</keyword>
<dbReference type="EMBL" id="PENI01000030">
    <property type="protein sequence ID" value="RMB81479.1"/>
    <property type="molecule type" value="Genomic_DNA"/>
</dbReference>
<protein>
    <submittedName>
        <fullName evidence="2">Xylanase deacetylase</fullName>
    </submittedName>
</protein>
<dbReference type="GO" id="GO:0016798">
    <property type="term" value="F:hydrolase activity, acting on glycosyl bonds"/>
    <property type="evidence" value="ECO:0007669"/>
    <property type="project" value="UniProtKB-KW"/>
</dbReference>
<gene>
    <name evidence="2" type="ORF">CTZ28_34285</name>
</gene>
<feature type="domain" description="NodB homology" evidence="1">
    <location>
        <begin position="47"/>
        <end position="149"/>
    </location>
</feature>
<keyword evidence="2" id="KW-0624">Polysaccharide degradation</keyword>
<dbReference type="RefSeq" id="WP_121893673.1">
    <property type="nucleotide sequence ID" value="NZ_JBNJMA010000001.1"/>
</dbReference>
<keyword evidence="2" id="KW-0378">Hydrolase</keyword>
<accession>A0A3M0I5S7</accession>
<dbReference type="Proteomes" id="UP000270471">
    <property type="component" value="Unassembled WGS sequence"/>
</dbReference>
<dbReference type="InterPro" id="IPR011330">
    <property type="entry name" value="Glyco_hydro/deAcase_b/a-brl"/>
</dbReference>
<dbReference type="Pfam" id="PF01522">
    <property type="entry name" value="Polysacc_deac_1"/>
    <property type="match status" value="1"/>
</dbReference>
<evidence type="ECO:0000313" key="3">
    <source>
        <dbReference type="Proteomes" id="UP000270471"/>
    </source>
</evidence>
<dbReference type="Gene3D" id="3.20.20.370">
    <property type="entry name" value="Glycoside hydrolase/deacetylase"/>
    <property type="match status" value="1"/>
</dbReference>
<reference evidence="2 3" key="1">
    <citation type="submission" date="2017-11" db="EMBL/GenBank/DDBJ databases">
        <title>Draft genome of actinobacteria isolated from guarana (Paullinia cupana (Mart.) Ducke.</title>
        <authorList>
            <person name="Siqueira K.A."/>
            <person name="Liotti R.G."/>
            <person name="Mendes T.A.O."/>
            <person name="Soares M.A."/>
        </authorList>
    </citation>
    <scope>NUCLEOTIDE SEQUENCE [LARGE SCALE GENOMIC DNA]</scope>
    <source>
        <strain evidence="2 3">193</strain>
    </source>
</reference>
<dbReference type="SUPFAM" id="SSF88713">
    <property type="entry name" value="Glycoside hydrolase/deacetylase"/>
    <property type="match status" value="1"/>
</dbReference>
<sequence>MPLHLPEGKTLAVNIGADFDAHSVWMGTFNLSSPSYLSRGEFCAEVGVPRLISLFDRYDIRATWCTPGHSMVTFPERVRQIVDAGHEIAAHGCYHEGVPKLDADTERRLMAAQLAQHERYVGVRPRGYRSPAWDFTDQTLSVLEENGFEWDSSLMGRDFEPYHPRPVEVGWEEGSSFGPASPLLEFPVSWFLDDFPAAEYIPGVNQGLGSSEVMFQRWKDHFDFAYRNVPGGVLTLTVHPQTIARAHYLMGFERLIEYMAGHEGTWFATLSDIYDTWRED</sequence>
<keyword evidence="2" id="KW-0326">Glycosidase</keyword>